<dbReference type="InterPro" id="IPR010791">
    <property type="entry name" value="AttH_dom"/>
</dbReference>
<dbReference type="InterPro" id="IPR023374">
    <property type="entry name" value="AttH-like_dom_sf"/>
</dbReference>
<reference evidence="3" key="1">
    <citation type="submission" date="2017-02" db="EMBL/GenBank/DDBJ databases">
        <authorList>
            <person name="Varghese N."/>
            <person name="Submissions S."/>
        </authorList>
    </citation>
    <scope>NUCLEOTIDE SEQUENCE [LARGE SCALE GENOMIC DNA]</scope>
    <source>
        <strain evidence="3">DSM 22720</strain>
    </source>
</reference>
<dbReference type="EMBL" id="FUXU01000086">
    <property type="protein sequence ID" value="SKA66359.1"/>
    <property type="molecule type" value="Genomic_DNA"/>
</dbReference>
<dbReference type="AlphaFoldDB" id="A0A1T4VN45"/>
<dbReference type="OrthoDB" id="9770826at2"/>
<protein>
    <submittedName>
        <fullName evidence="2">Predicted secreted hydrolase</fullName>
    </submittedName>
</protein>
<feature type="domain" description="AttH" evidence="1">
    <location>
        <begin position="1"/>
        <end position="127"/>
    </location>
</feature>
<evidence type="ECO:0000259" key="1">
    <source>
        <dbReference type="Pfam" id="PF07143"/>
    </source>
</evidence>
<dbReference type="Proteomes" id="UP000190162">
    <property type="component" value="Unassembled WGS sequence"/>
</dbReference>
<evidence type="ECO:0000313" key="2">
    <source>
        <dbReference type="EMBL" id="SKA66359.1"/>
    </source>
</evidence>
<evidence type="ECO:0000313" key="3">
    <source>
        <dbReference type="Proteomes" id="UP000190162"/>
    </source>
</evidence>
<accession>A0A1T4VN45</accession>
<keyword evidence="3" id="KW-1185">Reference proteome</keyword>
<dbReference type="Gene3D" id="2.40.370.10">
    <property type="entry name" value="AttH-like domain"/>
    <property type="match status" value="2"/>
</dbReference>
<dbReference type="Pfam" id="PF07143">
    <property type="entry name" value="CrtC"/>
    <property type="match status" value="1"/>
</dbReference>
<organism evidence="2 3">
    <name type="scientific">Enterovibrio nigricans DSM 22720</name>
    <dbReference type="NCBI Taxonomy" id="1121868"/>
    <lineage>
        <taxon>Bacteria</taxon>
        <taxon>Pseudomonadati</taxon>
        <taxon>Pseudomonadota</taxon>
        <taxon>Gammaproteobacteria</taxon>
        <taxon>Vibrionales</taxon>
        <taxon>Vibrionaceae</taxon>
        <taxon>Enterovibrio</taxon>
    </lineage>
</organism>
<sequence length="252" mass="27867">MAHAVLTTSDKVYSSERFARGGIGQAGVSTSPFSVWLDDWQWTSESNEPFPAKLVAGEHNFDFNLNMTLTQKEVLQGVDGYSQKHATLNVASYYFSVPAVNVVGTLNIDGVDVEVTGKGWIDREWSTKALNDDQKGWDWFALQFDDGDSLVMVQVRSENGPHRFGSLTSAKGETSMLKPEDIETMPLSFTKVGSGRYVPTHWKLALPNHGVMIETVPLNSQNWLAFAFPYWEGPVEVTGSKKGVGFMEATGY</sequence>
<proteinExistence type="predicted"/>
<keyword evidence="2" id="KW-0378">Hydrolase</keyword>
<dbReference type="Pfam" id="PF17186">
    <property type="entry name" value="Lipocalin_9"/>
    <property type="match status" value="1"/>
</dbReference>
<dbReference type="GO" id="GO:0016787">
    <property type="term" value="F:hydrolase activity"/>
    <property type="evidence" value="ECO:0007669"/>
    <property type="project" value="UniProtKB-KW"/>
</dbReference>
<gene>
    <name evidence="2" type="ORF">SAMN02745132_04102</name>
</gene>
<name>A0A1T4VN45_9GAMM</name>
<dbReference type="PANTHER" id="PTHR38591">
    <property type="entry name" value="HYDROLASE"/>
    <property type="match status" value="1"/>
</dbReference>
<dbReference type="SUPFAM" id="SSF159245">
    <property type="entry name" value="AttH-like"/>
    <property type="match status" value="1"/>
</dbReference>
<dbReference type="PANTHER" id="PTHR38591:SF1">
    <property type="entry name" value="BLL1000 PROTEIN"/>
    <property type="match status" value="1"/>
</dbReference>